<evidence type="ECO:0000313" key="2">
    <source>
        <dbReference type="EMBL" id="NDV33363.1"/>
    </source>
</evidence>
<dbReference type="AlphaFoldDB" id="A0A6B2L8J4"/>
<proteinExistence type="predicted"/>
<feature type="region of interest" description="Disordered" evidence="1">
    <location>
        <begin position="293"/>
        <end position="324"/>
    </location>
</feature>
<protein>
    <submittedName>
        <fullName evidence="2">Uncharacterized protein</fullName>
    </submittedName>
</protein>
<reference evidence="2" key="1">
    <citation type="journal article" date="2020" name="J. Eukaryot. Microbiol.">
        <title>De novo Sequencing, Assembly and Annotation of the Transcriptome for the Free-Living Testate Amoeba Arcella intermedia.</title>
        <authorList>
            <person name="Ribeiro G.M."/>
            <person name="Porfirio-Sousa A.L."/>
            <person name="Maurer-Alcala X.X."/>
            <person name="Katz L.A."/>
            <person name="Lahr D.J.G."/>
        </authorList>
    </citation>
    <scope>NUCLEOTIDE SEQUENCE</scope>
</reference>
<evidence type="ECO:0000256" key="1">
    <source>
        <dbReference type="SAM" id="MobiDB-lite"/>
    </source>
</evidence>
<feature type="compositionally biased region" description="Low complexity" evidence="1">
    <location>
        <begin position="128"/>
        <end position="138"/>
    </location>
</feature>
<feature type="compositionally biased region" description="Basic and acidic residues" evidence="1">
    <location>
        <begin position="91"/>
        <end position="102"/>
    </location>
</feature>
<feature type="compositionally biased region" description="Basic residues" evidence="1">
    <location>
        <begin position="103"/>
        <end position="114"/>
    </location>
</feature>
<dbReference type="EMBL" id="GIBP01004394">
    <property type="protein sequence ID" value="NDV33363.1"/>
    <property type="molecule type" value="Transcribed_RNA"/>
</dbReference>
<sequence>MDPSMEIMMDAIPLNIYKGDLLSYFSKLPLVANPKKNVSVSSVTIIENNSGGSRKGQLVCSDWPSVKTVLQSEFHTIKGAKIRVFQVPQKKTQESSSDSRSRERNRKKPKRRWSRASDSSSKKRKYSSDSSSRSSSRSRSSRSRSSRSRSSKSPSRSPSRKRSYRSRSPGCKHPSYTYLAYNTPEFQAEDEVFCALCKKTQGKFIWKCDLCKGLYCANCKSRSEKPPQENCSHDRGYYTDGVADKKTNIANPLFRGKCFLCGHQQRKATWNCSVCHKPFCKECSTVVFQDSGKPPIGLFSKDPPKLKSTKPNSNNTKPPPKNYK</sequence>
<feature type="compositionally biased region" description="Basic residues" evidence="1">
    <location>
        <begin position="139"/>
        <end position="150"/>
    </location>
</feature>
<feature type="region of interest" description="Disordered" evidence="1">
    <location>
        <begin position="85"/>
        <end position="170"/>
    </location>
</feature>
<name>A0A6B2L8J4_9EUKA</name>
<organism evidence="2">
    <name type="scientific">Arcella intermedia</name>
    <dbReference type="NCBI Taxonomy" id="1963864"/>
    <lineage>
        <taxon>Eukaryota</taxon>
        <taxon>Amoebozoa</taxon>
        <taxon>Tubulinea</taxon>
        <taxon>Elardia</taxon>
        <taxon>Arcellinida</taxon>
        <taxon>Sphaerothecina</taxon>
        <taxon>Arcellidae</taxon>
        <taxon>Arcella</taxon>
    </lineage>
</organism>
<accession>A0A6B2L8J4</accession>